<dbReference type="PANTHER" id="PTHR23354:SF122">
    <property type="entry name" value="GTPASE-ACTIVATING PROTEIN SKYWALKER"/>
    <property type="match status" value="1"/>
</dbReference>
<dbReference type="OMA" id="VISGNCK"/>
<accession>A0A5K1VTE2</accession>
<keyword evidence="1" id="KW-0175">Coiled coil</keyword>
<evidence type="ECO:0000259" key="2">
    <source>
        <dbReference type="Pfam" id="PF07534"/>
    </source>
</evidence>
<dbReference type="VEuPathDB" id="AmoebaDB:EHI8A_053320"/>
<dbReference type="VEuPathDB" id="AmoebaDB:EHI5A_015570"/>
<organism evidence="3 4">
    <name type="scientific">Entamoeba histolytica</name>
    <dbReference type="NCBI Taxonomy" id="5759"/>
    <lineage>
        <taxon>Eukaryota</taxon>
        <taxon>Amoebozoa</taxon>
        <taxon>Evosea</taxon>
        <taxon>Archamoebae</taxon>
        <taxon>Mastigamoebida</taxon>
        <taxon>Entamoebidae</taxon>
        <taxon>Entamoeba</taxon>
    </lineage>
</organism>
<dbReference type="VEuPathDB" id="AmoebaDB:KM1_017140"/>
<dbReference type="VEuPathDB" id="AmoebaDB:EHI_134660"/>
<reference evidence="3 4" key="1">
    <citation type="submission" date="2016-05" db="EMBL/GenBank/DDBJ databases">
        <title>First whole genome sequencing of Entamoeba histolytica HM1:IMSS-clone-6.</title>
        <authorList>
            <person name="Mukherjee Avik.K."/>
            <person name="Izumyama S."/>
            <person name="Nakada-Tsukui K."/>
            <person name="Nozaki T."/>
        </authorList>
    </citation>
    <scope>NUCLEOTIDE SEQUENCE [LARGE SCALE GENOMIC DNA]</scope>
    <source>
        <strain evidence="3 4">HM1:IMSS clone 6</strain>
    </source>
</reference>
<name>A0A5K1VTE2_ENTHI</name>
<dbReference type="EMBL" id="BDEQ01000001">
    <property type="protein sequence ID" value="GAT94482.1"/>
    <property type="molecule type" value="Genomic_DNA"/>
</dbReference>
<feature type="coiled-coil region" evidence="1">
    <location>
        <begin position="47"/>
        <end position="92"/>
    </location>
</feature>
<feature type="coiled-coil region" evidence="1">
    <location>
        <begin position="172"/>
        <end position="199"/>
    </location>
</feature>
<dbReference type="VEuPathDB" id="AmoebaDB:EHI7A_008800"/>
<sequence>MEESIHNIELKQFVFEKYMDNRAVADKYLIDSITTINQKDNETQTEVNSLKQRISQLEIVVIQLEEENKTLKETMEKQIKEKSDELEKMNQRYSLLDSILKDVVRSLEEMKNQNKNTLIPTDEKKEENEIPEKIQKENEECKTNANNEIVFKKDESNENEVSKKTSPITEVVETQTKDEEKQEIEVDELEEELLLDKELKSQIEQISTKKVIDVIYKGTEDGFSAEEFNRCVGSYKNILFVIKTTKNEVFGGYCSDVPVVDDIARGVFGDKDHFVFTIKNNIPIKFVKREINSYSTWLFPDDSENILCFAGAFLISGNCGENEESRLSGNFKREYEDNGQTIIDHPNFRVSEFFAIQLE</sequence>
<feature type="domain" description="TLDc" evidence="2">
    <location>
        <begin position="198"/>
        <end position="293"/>
    </location>
</feature>
<dbReference type="Pfam" id="PF07534">
    <property type="entry name" value="TLD"/>
    <property type="match status" value="1"/>
</dbReference>
<proteinExistence type="predicted"/>
<evidence type="ECO:0000256" key="1">
    <source>
        <dbReference type="SAM" id="Coils"/>
    </source>
</evidence>
<evidence type="ECO:0000313" key="4">
    <source>
        <dbReference type="Proteomes" id="UP000078387"/>
    </source>
</evidence>
<gene>
    <name evidence="3" type="ORF">CL6EHI_134660</name>
</gene>
<evidence type="ECO:0000313" key="3">
    <source>
        <dbReference type="EMBL" id="GAT94482.1"/>
    </source>
</evidence>
<dbReference type="AlphaFoldDB" id="A0A5K1VTE2"/>
<protein>
    <recommendedName>
        <fullName evidence="2">TLDc domain-containing protein</fullName>
    </recommendedName>
</protein>
<dbReference type="Proteomes" id="UP000078387">
    <property type="component" value="Unassembled WGS sequence"/>
</dbReference>
<comment type="caution">
    <text evidence="3">The sequence shown here is derived from an EMBL/GenBank/DDBJ whole genome shotgun (WGS) entry which is preliminary data.</text>
</comment>
<dbReference type="PANTHER" id="PTHR23354">
    <property type="entry name" value="NUCLEOLAR PROTEIN 7/ESTROGEN RECEPTOR COACTIVATOR-RELATED"/>
    <property type="match status" value="1"/>
</dbReference>
<dbReference type="InterPro" id="IPR006571">
    <property type="entry name" value="TLDc_dom"/>
</dbReference>